<comment type="caution">
    <text evidence="1">The sequence shown here is derived from an EMBL/GenBank/DDBJ whole genome shotgun (WGS) entry which is preliminary data.</text>
</comment>
<sequence length="66" mass="7761">KGIPFHDPRHILLKAFVDKSQIQQLMNVKNHMRLLMGRRRHPVPRDDTMTWAGCCLSAAMTFLFFH</sequence>
<gene>
    <name evidence="1" type="ORF">CPB84DRAFT_1759535</name>
</gene>
<dbReference type="AlphaFoldDB" id="A0A9P5NY66"/>
<evidence type="ECO:0000313" key="1">
    <source>
        <dbReference type="EMBL" id="KAF8912796.1"/>
    </source>
</evidence>
<protein>
    <submittedName>
        <fullName evidence="1">Uncharacterized protein</fullName>
    </submittedName>
</protein>
<dbReference type="EMBL" id="JADNYJ010000002">
    <property type="protein sequence ID" value="KAF8912796.1"/>
    <property type="molecule type" value="Genomic_DNA"/>
</dbReference>
<organism evidence="1 2">
    <name type="scientific">Gymnopilus junonius</name>
    <name type="common">Spectacular rustgill mushroom</name>
    <name type="synonym">Gymnopilus spectabilis subsp. junonius</name>
    <dbReference type="NCBI Taxonomy" id="109634"/>
    <lineage>
        <taxon>Eukaryota</taxon>
        <taxon>Fungi</taxon>
        <taxon>Dikarya</taxon>
        <taxon>Basidiomycota</taxon>
        <taxon>Agaricomycotina</taxon>
        <taxon>Agaricomycetes</taxon>
        <taxon>Agaricomycetidae</taxon>
        <taxon>Agaricales</taxon>
        <taxon>Agaricineae</taxon>
        <taxon>Hymenogastraceae</taxon>
        <taxon>Gymnopilus</taxon>
    </lineage>
</organism>
<keyword evidence="2" id="KW-1185">Reference proteome</keyword>
<evidence type="ECO:0000313" key="2">
    <source>
        <dbReference type="Proteomes" id="UP000724874"/>
    </source>
</evidence>
<dbReference type="Proteomes" id="UP000724874">
    <property type="component" value="Unassembled WGS sequence"/>
</dbReference>
<name>A0A9P5NY66_GYMJU</name>
<reference evidence="1" key="1">
    <citation type="submission" date="2020-11" db="EMBL/GenBank/DDBJ databases">
        <authorList>
            <consortium name="DOE Joint Genome Institute"/>
            <person name="Ahrendt S."/>
            <person name="Riley R."/>
            <person name="Andreopoulos W."/>
            <person name="LaButti K."/>
            <person name="Pangilinan J."/>
            <person name="Ruiz-duenas F.J."/>
            <person name="Barrasa J.M."/>
            <person name="Sanchez-Garcia M."/>
            <person name="Camarero S."/>
            <person name="Miyauchi S."/>
            <person name="Serrano A."/>
            <person name="Linde D."/>
            <person name="Babiker R."/>
            <person name="Drula E."/>
            <person name="Ayuso-Fernandez I."/>
            <person name="Pacheco R."/>
            <person name="Padilla G."/>
            <person name="Ferreira P."/>
            <person name="Barriuso J."/>
            <person name="Kellner H."/>
            <person name="Castanera R."/>
            <person name="Alfaro M."/>
            <person name="Ramirez L."/>
            <person name="Pisabarro A.G."/>
            <person name="Kuo A."/>
            <person name="Tritt A."/>
            <person name="Lipzen A."/>
            <person name="He G."/>
            <person name="Yan M."/>
            <person name="Ng V."/>
            <person name="Cullen D."/>
            <person name="Martin F."/>
            <person name="Rosso M.-N."/>
            <person name="Henrissat B."/>
            <person name="Hibbett D."/>
            <person name="Martinez A.T."/>
            <person name="Grigoriev I.V."/>
        </authorList>
    </citation>
    <scope>NUCLEOTIDE SEQUENCE</scope>
    <source>
        <strain evidence="1">AH 44721</strain>
    </source>
</reference>
<feature type="non-terminal residue" evidence="1">
    <location>
        <position position="66"/>
    </location>
</feature>
<accession>A0A9P5NY66</accession>
<proteinExistence type="predicted"/>